<organism evidence="2 3">
    <name type="scientific">Cytospora schulzeri</name>
    <dbReference type="NCBI Taxonomy" id="448051"/>
    <lineage>
        <taxon>Eukaryota</taxon>
        <taxon>Fungi</taxon>
        <taxon>Dikarya</taxon>
        <taxon>Ascomycota</taxon>
        <taxon>Pezizomycotina</taxon>
        <taxon>Sordariomycetes</taxon>
        <taxon>Sordariomycetidae</taxon>
        <taxon>Diaporthales</taxon>
        <taxon>Cytosporaceae</taxon>
        <taxon>Cytospora</taxon>
    </lineage>
</organism>
<dbReference type="Proteomes" id="UP000283895">
    <property type="component" value="Unassembled WGS sequence"/>
</dbReference>
<sequence>MTPILSPTAPRSATAPQARTQDSDPKSMYRLPNELLINILKKSPDFTTLNSLIETSSRLFLLFSNNSHEIVEAVLAAAVPTETESVMRAVLQIRTRTFRCRSWNEAPEFPIKEYQGLYPISPKASPRLLRMFVGLAHKLHLLTHSCLDSCLDRCRPRFALPERSCLDSYSYTEEQRLVLGFWFLQYFFEIKVGRLRGRLDWGSEDLVLVQSATVDHVYSFSYSICHQYALTAYDFVQELRRSASATPLPPPKSEWSASTEQYRIPAPPTPVGGRYGSFPSCPPRPSRIPSGSKVVDKPPLGQDAVDSGRPVAMQQGQSPAPIPAPILDGITDGFHYQPHPPLVGPDWKVPDEPALSKETAGWEAFLRLSHSGHYMPQHFIWDVGFGTYRKLGMAIWDKEKIIQLGLWQHELPLDNKSRLRDAWIQILSEDELAAVLARLKEEEDEW</sequence>
<name>A0A423X2L0_9PEZI</name>
<feature type="compositionally biased region" description="Polar residues" evidence="1">
    <location>
        <begin position="9"/>
        <end position="20"/>
    </location>
</feature>
<protein>
    <recommendedName>
        <fullName evidence="4">F-box domain-containing protein</fullName>
    </recommendedName>
</protein>
<evidence type="ECO:0000313" key="2">
    <source>
        <dbReference type="EMBL" id="ROW10133.1"/>
    </source>
</evidence>
<dbReference type="AlphaFoldDB" id="A0A423X2L0"/>
<gene>
    <name evidence="2" type="ORF">VMCG_02019</name>
</gene>
<accession>A0A423X2L0</accession>
<reference evidence="2 3" key="1">
    <citation type="submission" date="2015-09" db="EMBL/GenBank/DDBJ databases">
        <title>Host preference determinants of Valsa canker pathogens revealed by comparative genomics.</title>
        <authorList>
            <person name="Yin Z."/>
            <person name="Huang L."/>
        </authorList>
    </citation>
    <scope>NUCLEOTIDE SEQUENCE [LARGE SCALE GENOMIC DNA]</scope>
    <source>
        <strain evidence="2 3">03-1</strain>
    </source>
</reference>
<comment type="caution">
    <text evidence="2">The sequence shown here is derived from an EMBL/GenBank/DDBJ whole genome shotgun (WGS) entry which is preliminary data.</text>
</comment>
<dbReference type="EMBL" id="LKEA01000003">
    <property type="protein sequence ID" value="ROW10133.1"/>
    <property type="molecule type" value="Genomic_DNA"/>
</dbReference>
<keyword evidence="3" id="KW-1185">Reference proteome</keyword>
<feature type="region of interest" description="Disordered" evidence="1">
    <location>
        <begin position="1"/>
        <end position="27"/>
    </location>
</feature>
<dbReference type="OrthoDB" id="4358152at2759"/>
<evidence type="ECO:0008006" key="4">
    <source>
        <dbReference type="Google" id="ProtNLM"/>
    </source>
</evidence>
<dbReference type="STRING" id="356882.A0A423X2L0"/>
<evidence type="ECO:0000313" key="3">
    <source>
        <dbReference type="Proteomes" id="UP000283895"/>
    </source>
</evidence>
<evidence type="ECO:0000256" key="1">
    <source>
        <dbReference type="SAM" id="MobiDB-lite"/>
    </source>
</evidence>
<proteinExistence type="predicted"/>